<gene>
    <name evidence="1" type="ORF">BJP36_15935</name>
</gene>
<evidence type="ECO:0000313" key="2">
    <source>
        <dbReference type="Proteomes" id="UP000176944"/>
    </source>
</evidence>
<sequence length="462" mass="53102">MDITQPHHPSFNEQELAICLRVLEAAGRMSSDNPQLLTIERAVSALKKQLKQKRRHQRKQARRQHDLALLARAQIHSEALPERLRQLAAGVSLDHDQLYTPQLCYVCKQPYKRVHHFYHQFCPNCAPEHYSRRYARTDLQGRRVLVTGGRIKIGYHIALKMLRDGAHVIVTTRFPKDAARRYLAEKDSQVWGDRLEIYGLDFRDLRGVMAFIDQLLASAPLNIIINNAAQTIRRPPAYFKALVQGEMESLDQQTRQWVKAESEALVKKSALNAFYQLCLSSKEDPNFPDGVLDIEGQPLDLSHVNSWRLLLDQVEPIEMVEAWLVTTMAPYLFNSRLKPSLMASPFEDRYIVNVSAVEGQFSYGNKTPYHPHTNMAKAALNMMTRTVGMDYVCDRIYMTSVDTGWITDEKPHPVREYLRQQGFRPPLDVIDGAARVYDPIVRGLAGERLYGVFLKDYKPCDW</sequence>
<dbReference type="GO" id="GO:0016491">
    <property type="term" value="F:oxidoreductase activity"/>
    <property type="evidence" value="ECO:0007669"/>
    <property type="project" value="TreeGrafter"/>
</dbReference>
<dbReference type="SUPFAM" id="SSF51735">
    <property type="entry name" value="NAD(P)-binding Rossmann-fold domains"/>
    <property type="match status" value="1"/>
</dbReference>
<dbReference type="Pfam" id="PF00106">
    <property type="entry name" value="adh_short"/>
    <property type="match status" value="1"/>
</dbReference>
<dbReference type="GO" id="GO:0005737">
    <property type="term" value="C:cytoplasm"/>
    <property type="evidence" value="ECO:0007669"/>
    <property type="project" value="TreeGrafter"/>
</dbReference>
<dbReference type="Gene3D" id="3.40.50.720">
    <property type="entry name" value="NAD(P)-binding Rossmann-like Domain"/>
    <property type="match status" value="2"/>
</dbReference>
<dbReference type="InterPro" id="IPR051468">
    <property type="entry name" value="Fungal_SecMetab_SDRs"/>
</dbReference>
<dbReference type="PANTHER" id="PTHR43544:SF2">
    <property type="entry name" value="OXIDOREDUCTASE"/>
    <property type="match status" value="1"/>
</dbReference>
<dbReference type="EMBL" id="CP017708">
    <property type="protein sequence ID" value="AOY81171.1"/>
    <property type="molecule type" value="Genomic_DNA"/>
</dbReference>
<organism evidence="1 2">
    <name type="scientific">Moorena producens (strain JHB)</name>
    <dbReference type="NCBI Taxonomy" id="1454205"/>
    <lineage>
        <taxon>Bacteria</taxon>
        <taxon>Bacillati</taxon>
        <taxon>Cyanobacteriota</taxon>
        <taxon>Cyanophyceae</taxon>
        <taxon>Coleofasciculales</taxon>
        <taxon>Coleofasciculaceae</taxon>
        <taxon>Moorena</taxon>
    </lineage>
</organism>
<protein>
    <submittedName>
        <fullName evidence="1">SDR family oxidoreductase</fullName>
    </submittedName>
</protein>
<dbReference type="InterPro" id="IPR002347">
    <property type="entry name" value="SDR_fam"/>
</dbReference>
<dbReference type="Proteomes" id="UP000176944">
    <property type="component" value="Chromosome"/>
</dbReference>
<dbReference type="PANTHER" id="PTHR43544">
    <property type="entry name" value="SHORT-CHAIN DEHYDROGENASE/REDUCTASE"/>
    <property type="match status" value="1"/>
</dbReference>
<name>A0A1D9G0S8_MOOP1</name>
<reference evidence="2" key="1">
    <citation type="submission" date="2016-10" db="EMBL/GenBank/DDBJ databases">
        <title>Comparative genomics uncovers the prolific and rare metabolic potential of the cyanobacterial genus Moorea.</title>
        <authorList>
            <person name="Leao T."/>
            <person name="Castelao G."/>
            <person name="Korobeynikov A."/>
            <person name="Monroe E.A."/>
            <person name="Podell S."/>
            <person name="Glukhov E."/>
            <person name="Allen E."/>
            <person name="Gerwick W.H."/>
            <person name="Gerwick L."/>
        </authorList>
    </citation>
    <scope>NUCLEOTIDE SEQUENCE [LARGE SCALE GENOMIC DNA]</scope>
    <source>
        <strain evidence="2">JHB</strain>
    </source>
</reference>
<evidence type="ECO:0000313" key="1">
    <source>
        <dbReference type="EMBL" id="AOY81171.1"/>
    </source>
</evidence>
<dbReference type="InterPro" id="IPR036291">
    <property type="entry name" value="NAD(P)-bd_dom_sf"/>
</dbReference>
<proteinExistence type="predicted"/>
<accession>A0A1D9G0S8</accession>
<dbReference type="AlphaFoldDB" id="A0A1D9G0S8"/>